<evidence type="ECO:0000313" key="2">
    <source>
        <dbReference type="EMBL" id="SVE48474.1"/>
    </source>
</evidence>
<feature type="region of interest" description="Disordered" evidence="1">
    <location>
        <begin position="1"/>
        <end position="27"/>
    </location>
</feature>
<dbReference type="EMBL" id="UINC01220522">
    <property type="protein sequence ID" value="SVE48474.1"/>
    <property type="molecule type" value="Genomic_DNA"/>
</dbReference>
<organism evidence="2">
    <name type="scientific">marine metagenome</name>
    <dbReference type="NCBI Taxonomy" id="408172"/>
    <lineage>
        <taxon>unclassified sequences</taxon>
        <taxon>metagenomes</taxon>
        <taxon>ecological metagenomes</taxon>
    </lineage>
</organism>
<accession>A0A383DVY2</accession>
<sequence length="27" mass="2864">RITASPTSSRVGNRRKSRRATSSSSGT</sequence>
<name>A0A383DVY2_9ZZZZ</name>
<proteinExistence type="predicted"/>
<feature type="compositionally biased region" description="Polar residues" evidence="1">
    <location>
        <begin position="1"/>
        <end position="11"/>
    </location>
</feature>
<gene>
    <name evidence="2" type="ORF">METZ01_LOCUS501328</name>
</gene>
<reference evidence="2" key="1">
    <citation type="submission" date="2018-05" db="EMBL/GenBank/DDBJ databases">
        <authorList>
            <person name="Lanie J.A."/>
            <person name="Ng W.-L."/>
            <person name="Kazmierczak K.M."/>
            <person name="Andrzejewski T.M."/>
            <person name="Davidsen T.M."/>
            <person name="Wayne K.J."/>
            <person name="Tettelin H."/>
            <person name="Glass J.I."/>
            <person name="Rusch D."/>
            <person name="Podicherti R."/>
            <person name="Tsui H.-C.T."/>
            <person name="Winkler M.E."/>
        </authorList>
    </citation>
    <scope>NUCLEOTIDE SEQUENCE</scope>
</reference>
<protein>
    <submittedName>
        <fullName evidence="2">Uncharacterized protein</fullName>
    </submittedName>
</protein>
<evidence type="ECO:0000256" key="1">
    <source>
        <dbReference type="SAM" id="MobiDB-lite"/>
    </source>
</evidence>
<feature type="non-terminal residue" evidence="2">
    <location>
        <position position="1"/>
    </location>
</feature>
<feature type="non-terminal residue" evidence="2">
    <location>
        <position position="27"/>
    </location>
</feature>
<dbReference type="AlphaFoldDB" id="A0A383DVY2"/>